<comment type="caution">
    <text evidence="1">The sequence shown here is derived from an EMBL/GenBank/DDBJ whole genome shotgun (WGS) entry which is preliminary data.</text>
</comment>
<accession>A0ABV0JTC4</accession>
<evidence type="ECO:0000313" key="1">
    <source>
        <dbReference type="EMBL" id="MEP0866704.1"/>
    </source>
</evidence>
<dbReference type="EMBL" id="JAMPKK010000049">
    <property type="protein sequence ID" value="MEP0866704.1"/>
    <property type="molecule type" value="Genomic_DNA"/>
</dbReference>
<sequence>MLDFAFFCHNPCKETLQQDVGTAAPAFAENESLSGLLLALSKSDVAFQKNLRVLRNLCFTSADMIQQFVSSHQVHAIPSPEDRG</sequence>
<reference evidence="1 2" key="1">
    <citation type="submission" date="2022-04" db="EMBL/GenBank/DDBJ databases">
        <title>Positive selection, recombination, and allopatry shape intraspecific diversity of widespread and dominant cyanobacteria.</title>
        <authorList>
            <person name="Wei J."/>
            <person name="Shu W."/>
            <person name="Hu C."/>
        </authorList>
    </citation>
    <scope>NUCLEOTIDE SEQUENCE [LARGE SCALE GENOMIC DNA]</scope>
    <source>
        <strain evidence="1 2">GB2-A5</strain>
    </source>
</reference>
<proteinExistence type="predicted"/>
<keyword evidence="2" id="KW-1185">Reference proteome</keyword>
<name>A0ABV0JTC4_9CYAN</name>
<organism evidence="1 2">
    <name type="scientific">Funiculus sociatus GB2-A5</name>
    <dbReference type="NCBI Taxonomy" id="2933946"/>
    <lineage>
        <taxon>Bacteria</taxon>
        <taxon>Bacillati</taxon>
        <taxon>Cyanobacteriota</taxon>
        <taxon>Cyanophyceae</taxon>
        <taxon>Coleofasciculales</taxon>
        <taxon>Coleofasciculaceae</taxon>
        <taxon>Funiculus</taxon>
    </lineage>
</organism>
<evidence type="ECO:0000313" key="2">
    <source>
        <dbReference type="Proteomes" id="UP001442494"/>
    </source>
</evidence>
<dbReference type="Proteomes" id="UP001442494">
    <property type="component" value="Unassembled WGS sequence"/>
</dbReference>
<protein>
    <submittedName>
        <fullName evidence="1">Uncharacterized protein</fullName>
    </submittedName>
</protein>
<gene>
    <name evidence="1" type="ORF">NDI37_19815</name>
</gene>